<feature type="compositionally biased region" description="Polar residues" evidence="1">
    <location>
        <begin position="241"/>
        <end position="252"/>
    </location>
</feature>
<evidence type="ECO:0000256" key="1">
    <source>
        <dbReference type="SAM" id="MobiDB-lite"/>
    </source>
</evidence>
<accession>A0AAD8TAF4</accession>
<evidence type="ECO:0000313" key="2">
    <source>
        <dbReference type="EMBL" id="KAK1678358.1"/>
    </source>
</evidence>
<proteinExistence type="predicted"/>
<protein>
    <submittedName>
        <fullName evidence="2">Uncharacterized protein</fullName>
    </submittedName>
</protein>
<dbReference type="EMBL" id="JAUUTY010000002">
    <property type="protein sequence ID" value="KAK1678358.1"/>
    <property type="molecule type" value="Genomic_DNA"/>
</dbReference>
<comment type="caution">
    <text evidence="2">The sequence shown here is derived from an EMBL/GenBank/DDBJ whole genome shotgun (WGS) entry which is preliminary data.</text>
</comment>
<feature type="region of interest" description="Disordered" evidence="1">
    <location>
        <begin position="84"/>
        <end position="285"/>
    </location>
</feature>
<gene>
    <name evidence="2" type="ORF">QYE76_039206</name>
</gene>
<dbReference type="Proteomes" id="UP001231189">
    <property type="component" value="Unassembled WGS sequence"/>
</dbReference>
<sequence length="285" mass="31033">MAAEDLDWERSKISNQDLNLMKKLGLMKKDDAIRFPEELPQPSNGVPPLQARKNPLWTYAGGNDANRLSSDLSAKDLEKLIRRISSLNKKDPVPSSCRVEPYSSTNPLPENHPTMSSLPPLPEDGEVEEQAVVAEDNQGSSLHESEVAGSHKSAASHEKEIESEASESTQSLPPAVSPKNKRKRDDAEASGTSKPEETDALSQKTAYDPYLGTLISSDEEEEVPTTDVAARTKKLAEANERANTLAQQLEQSEQTHKKAELDAVGAREADKAKSVAGLRSPKKTS</sequence>
<feature type="compositionally biased region" description="Polar residues" evidence="1">
    <location>
        <begin position="102"/>
        <end position="117"/>
    </location>
</feature>
<keyword evidence="3" id="KW-1185">Reference proteome</keyword>
<reference evidence="2" key="1">
    <citation type="submission" date="2023-07" db="EMBL/GenBank/DDBJ databases">
        <title>A chromosome-level genome assembly of Lolium multiflorum.</title>
        <authorList>
            <person name="Chen Y."/>
            <person name="Copetti D."/>
            <person name="Kolliker R."/>
            <person name="Studer B."/>
        </authorList>
    </citation>
    <scope>NUCLEOTIDE SEQUENCE</scope>
    <source>
        <strain evidence="2">02402/16</strain>
        <tissue evidence="2">Leaf</tissue>
    </source>
</reference>
<dbReference type="AlphaFoldDB" id="A0AAD8TAF4"/>
<name>A0AAD8TAF4_LOLMU</name>
<evidence type="ECO:0000313" key="3">
    <source>
        <dbReference type="Proteomes" id="UP001231189"/>
    </source>
</evidence>
<feature type="compositionally biased region" description="Basic and acidic residues" evidence="1">
    <location>
        <begin position="253"/>
        <end position="273"/>
    </location>
</feature>
<organism evidence="2 3">
    <name type="scientific">Lolium multiflorum</name>
    <name type="common">Italian ryegrass</name>
    <name type="synonym">Lolium perenne subsp. multiflorum</name>
    <dbReference type="NCBI Taxonomy" id="4521"/>
    <lineage>
        <taxon>Eukaryota</taxon>
        <taxon>Viridiplantae</taxon>
        <taxon>Streptophyta</taxon>
        <taxon>Embryophyta</taxon>
        <taxon>Tracheophyta</taxon>
        <taxon>Spermatophyta</taxon>
        <taxon>Magnoliopsida</taxon>
        <taxon>Liliopsida</taxon>
        <taxon>Poales</taxon>
        <taxon>Poaceae</taxon>
        <taxon>BOP clade</taxon>
        <taxon>Pooideae</taxon>
        <taxon>Poodae</taxon>
        <taxon>Poeae</taxon>
        <taxon>Poeae Chloroplast Group 2 (Poeae type)</taxon>
        <taxon>Loliodinae</taxon>
        <taxon>Loliinae</taxon>
        <taxon>Lolium</taxon>
    </lineage>
</organism>